<dbReference type="PROSITE" id="PS51296">
    <property type="entry name" value="RIESKE"/>
    <property type="match status" value="1"/>
</dbReference>
<feature type="domain" description="Rieske" evidence="16">
    <location>
        <begin position="178"/>
        <end position="272"/>
    </location>
</feature>
<keyword evidence="4" id="KW-0249">Electron transport</keyword>
<dbReference type="GO" id="GO:0016491">
    <property type="term" value="F:oxidoreductase activity"/>
    <property type="evidence" value="ECO:0007669"/>
    <property type="project" value="UniProtKB-KW"/>
</dbReference>
<evidence type="ECO:0000256" key="13">
    <source>
        <dbReference type="ARBA" id="ARBA00023157"/>
    </source>
</evidence>
<keyword evidence="2" id="KW-0813">Transport</keyword>
<evidence type="ECO:0000256" key="9">
    <source>
        <dbReference type="ARBA" id="ARBA00023002"/>
    </source>
</evidence>
<keyword evidence="9" id="KW-0560">Oxidoreductase</keyword>
<keyword evidence="3" id="KW-1003">Cell membrane</keyword>
<dbReference type="SUPFAM" id="SSF50022">
    <property type="entry name" value="ISP domain"/>
    <property type="match status" value="1"/>
</dbReference>
<dbReference type="EMBL" id="CAFABE010000108">
    <property type="protein sequence ID" value="CAB4834092.1"/>
    <property type="molecule type" value="Genomic_DNA"/>
</dbReference>
<dbReference type="Gene3D" id="2.102.10.10">
    <property type="entry name" value="Rieske [2Fe-2S] iron-sulphur domain"/>
    <property type="match status" value="1"/>
</dbReference>
<keyword evidence="12 15" id="KW-0472">Membrane</keyword>
<dbReference type="GO" id="GO:0005886">
    <property type="term" value="C:plasma membrane"/>
    <property type="evidence" value="ECO:0007669"/>
    <property type="project" value="UniProtKB-SubCell"/>
</dbReference>
<dbReference type="PANTHER" id="PTHR10134">
    <property type="entry name" value="CYTOCHROME B-C1 COMPLEX SUBUNIT RIESKE, MITOCHONDRIAL"/>
    <property type="match status" value="1"/>
</dbReference>
<evidence type="ECO:0000256" key="6">
    <source>
        <dbReference type="ARBA" id="ARBA00022714"/>
    </source>
</evidence>
<feature type="transmembrane region" description="Helical" evidence="15">
    <location>
        <begin position="12"/>
        <end position="34"/>
    </location>
</feature>
<keyword evidence="11" id="KW-0411">Iron-sulfur</keyword>
<dbReference type="InterPro" id="IPR036922">
    <property type="entry name" value="Rieske_2Fe-2S_sf"/>
</dbReference>
<dbReference type="Pfam" id="PF19297">
    <property type="entry name" value="QcrA_N"/>
    <property type="match status" value="1"/>
</dbReference>
<proteinExistence type="predicted"/>
<dbReference type="InterPro" id="IPR045603">
    <property type="entry name" value="QcrA_N"/>
</dbReference>
<keyword evidence="7" id="KW-0479">Metal-binding</keyword>
<evidence type="ECO:0000313" key="17">
    <source>
        <dbReference type="EMBL" id="CAB4834092.1"/>
    </source>
</evidence>
<dbReference type="EMBL" id="CAFBLT010000001">
    <property type="protein sequence ID" value="CAB4878061.1"/>
    <property type="molecule type" value="Genomic_DNA"/>
</dbReference>
<evidence type="ECO:0000256" key="14">
    <source>
        <dbReference type="ARBA" id="ARBA00032409"/>
    </source>
</evidence>
<evidence type="ECO:0000256" key="11">
    <source>
        <dbReference type="ARBA" id="ARBA00023014"/>
    </source>
</evidence>
<evidence type="ECO:0000259" key="16">
    <source>
        <dbReference type="PROSITE" id="PS51296"/>
    </source>
</evidence>
<keyword evidence="10" id="KW-0408">Iron</keyword>
<dbReference type="CDD" id="cd03467">
    <property type="entry name" value="Rieske"/>
    <property type="match status" value="1"/>
</dbReference>
<evidence type="ECO:0000256" key="7">
    <source>
        <dbReference type="ARBA" id="ARBA00022723"/>
    </source>
</evidence>
<sequence length="289" mass="31237">MQPKAKNPKRAEALIAVMMLVGVAGLVGFGVAYIMVTPDWVYGLTLGIGTLSLGFGVTAWGKYLMPQGPFVEDRHPMRGTDEQRERFSAAIVQRGGILGRRKLLAGIGGLGMAVFGLIAAIPLLRSFGPLPQNTLSETNWKKNTLLVDSTGRAINVTDVAVGGVVTVYPEGRQNTDEGQAIDQTILIRLTTQDYITQPGRESWGPDGYVAYSKMCSHLGCPVGLYEQQLELLVCPCHQSMFDVTTGAEPIFGPAPRPLPQLPLFVDSKGFLRAQTGFDQPVGPGYWTRS</sequence>
<evidence type="ECO:0000256" key="12">
    <source>
        <dbReference type="ARBA" id="ARBA00023136"/>
    </source>
</evidence>
<dbReference type="InterPro" id="IPR017941">
    <property type="entry name" value="Rieske_2Fe-2S"/>
</dbReference>
<feature type="transmembrane region" description="Helical" evidence="15">
    <location>
        <begin position="40"/>
        <end position="60"/>
    </location>
</feature>
<evidence type="ECO:0000256" key="4">
    <source>
        <dbReference type="ARBA" id="ARBA00022660"/>
    </source>
</evidence>
<reference evidence="17" key="1">
    <citation type="submission" date="2020-05" db="EMBL/GenBank/DDBJ databases">
        <authorList>
            <person name="Chiriac C."/>
            <person name="Salcher M."/>
            <person name="Ghai R."/>
            <person name="Kavagutti S V."/>
        </authorList>
    </citation>
    <scope>NUCLEOTIDE SEQUENCE</scope>
</reference>
<protein>
    <recommendedName>
        <fullName evidence="14">Rieske iron-sulfur protein</fullName>
    </recommendedName>
</protein>
<evidence type="ECO:0000256" key="1">
    <source>
        <dbReference type="ARBA" id="ARBA00004651"/>
    </source>
</evidence>
<dbReference type="Pfam" id="PF00355">
    <property type="entry name" value="Rieske"/>
    <property type="match status" value="1"/>
</dbReference>
<keyword evidence="5 15" id="KW-0812">Transmembrane</keyword>
<comment type="subcellular location">
    <subcellularLocation>
        <location evidence="1">Cell membrane</location>
        <topology evidence="1">Multi-pass membrane protein</topology>
    </subcellularLocation>
</comment>
<dbReference type="AlphaFoldDB" id="A0A6J7AME0"/>
<evidence type="ECO:0000256" key="8">
    <source>
        <dbReference type="ARBA" id="ARBA00022989"/>
    </source>
</evidence>
<evidence type="ECO:0000256" key="3">
    <source>
        <dbReference type="ARBA" id="ARBA00022475"/>
    </source>
</evidence>
<evidence type="ECO:0000256" key="5">
    <source>
        <dbReference type="ARBA" id="ARBA00022692"/>
    </source>
</evidence>
<gene>
    <name evidence="17" type="ORF">UFOPK3164_01578</name>
    <name evidence="18" type="ORF">UFOPK3427_01260</name>
    <name evidence="19" type="ORF">UFOPK4112_00548</name>
</gene>
<keyword evidence="6" id="KW-0001">2Fe-2S</keyword>
<keyword evidence="4" id="KW-0679">Respiratory chain</keyword>
<evidence type="ECO:0000313" key="19">
    <source>
        <dbReference type="EMBL" id="CAB5015203.1"/>
    </source>
</evidence>
<dbReference type="GO" id="GO:0046872">
    <property type="term" value="F:metal ion binding"/>
    <property type="evidence" value="ECO:0007669"/>
    <property type="project" value="UniProtKB-KW"/>
</dbReference>
<dbReference type="GO" id="GO:0051537">
    <property type="term" value="F:2 iron, 2 sulfur cluster binding"/>
    <property type="evidence" value="ECO:0007669"/>
    <property type="project" value="UniProtKB-KW"/>
</dbReference>
<feature type="transmembrane region" description="Helical" evidence="15">
    <location>
        <begin position="103"/>
        <end position="124"/>
    </location>
</feature>
<evidence type="ECO:0000313" key="18">
    <source>
        <dbReference type="EMBL" id="CAB4878061.1"/>
    </source>
</evidence>
<organism evidence="17">
    <name type="scientific">freshwater metagenome</name>
    <dbReference type="NCBI Taxonomy" id="449393"/>
    <lineage>
        <taxon>unclassified sequences</taxon>
        <taxon>metagenomes</taxon>
        <taxon>ecological metagenomes</taxon>
    </lineage>
</organism>
<evidence type="ECO:0000256" key="10">
    <source>
        <dbReference type="ARBA" id="ARBA00023004"/>
    </source>
</evidence>
<keyword evidence="13" id="KW-1015">Disulfide bond</keyword>
<accession>A0A6J7AME0</accession>
<dbReference type="InterPro" id="IPR014349">
    <property type="entry name" value="Rieske_Fe-S_prot"/>
</dbReference>
<dbReference type="EMBL" id="CAFBPM010000004">
    <property type="protein sequence ID" value="CAB5015203.1"/>
    <property type="molecule type" value="Genomic_DNA"/>
</dbReference>
<evidence type="ECO:0000256" key="15">
    <source>
        <dbReference type="SAM" id="Phobius"/>
    </source>
</evidence>
<keyword evidence="8 15" id="KW-1133">Transmembrane helix</keyword>
<name>A0A6J7AME0_9ZZZZ</name>
<evidence type="ECO:0000256" key="2">
    <source>
        <dbReference type="ARBA" id="ARBA00022448"/>
    </source>
</evidence>